<dbReference type="HOGENOM" id="CLU_1565298_0_0_1"/>
<keyword evidence="2" id="KW-1185">Reference proteome</keyword>
<dbReference type="EnsemblPlants" id="OGLUM03G21540.1">
    <property type="protein sequence ID" value="OGLUM03G21540.1"/>
    <property type="gene ID" value="OGLUM03G21540"/>
</dbReference>
<name>A0A0D9Z8N1_9ORYZ</name>
<dbReference type="Gramene" id="OGLUM03G21540.1">
    <property type="protein sequence ID" value="OGLUM03G21540.1"/>
    <property type="gene ID" value="OGLUM03G21540"/>
</dbReference>
<reference evidence="1" key="1">
    <citation type="submission" date="2015-04" db="UniProtKB">
        <authorList>
            <consortium name="EnsemblPlants"/>
        </authorList>
    </citation>
    <scope>IDENTIFICATION</scope>
</reference>
<organism evidence="1">
    <name type="scientific">Oryza glumipatula</name>
    <dbReference type="NCBI Taxonomy" id="40148"/>
    <lineage>
        <taxon>Eukaryota</taxon>
        <taxon>Viridiplantae</taxon>
        <taxon>Streptophyta</taxon>
        <taxon>Embryophyta</taxon>
        <taxon>Tracheophyta</taxon>
        <taxon>Spermatophyta</taxon>
        <taxon>Magnoliopsida</taxon>
        <taxon>Liliopsida</taxon>
        <taxon>Poales</taxon>
        <taxon>Poaceae</taxon>
        <taxon>BOP clade</taxon>
        <taxon>Oryzoideae</taxon>
        <taxon>Oryzeae</taxon>
        <taxon>Oryzinae</taxon>
        <taxon>Oryza</taxon>
    </lineage>
</organism>
<proteinExistence type="predicted"/>
<evidence type="ECO:0000313" key="1">
    <source>
        <dbReference type="EnsemblPlants" id="OGLUM03G21540.1"/>
    </source>
</evidence>
<evidence type="ECO:0000313" key="2">
    <source>
        <dbReference type="Proteomes" id="UP000026961"/>
    </source>
</evidence>
<protein>
    <submittedName>
        <fullName evidence="1">Uncharacterized protein</fullName>
    </submittedName>
</protein>
<accession>A0A0D9Z8N1</accession>
<reference evidence="1" key="2">
    <citation type="submission" date="2018-05" db="EMBL/GenBank/DDBJ databases">
        <title>OgluRS3 (Oryza glumaepatula Reference Sequence Version 3).</title>
        <authorList>
            <person name="Zhang J."/>
            <person name="Kudrna D."/>
            <person name="Lee S."/>
            <person name="Talag J."/>
            <person name="Welchert J."/>
            <person name="Wing R.A."/>
        </authorList>
    </citation>
    <scope>NUCLEOTIDE SEQUENCE [LARGE SCALE GENOMIC DNA]</scope>
</reference>
<dbReference type="Proteomes" id="UP000026961">
    <property type="component" value="Chromosome 3"/>
</dbReference>
<sequence length="171" mass="18595">MGRCSSSEGELSIVPVFSELSECLLRVSASPPLPVPSSILGEDGVVTAARDSEWQPGTARRRRWSMSTPLPPPQLMEAYPVPPPPCASKLKLWLPVVSPSAASCPCRRLHPSTSGAPPPMPARLGLELWMMAWAWISTLTMSPRHHMHRRFFSTGVFPMKRCGASSPPGRG</sequence>
<dbReference type="AlphaFoldDB" id="A0A0D9Z8N1"/>